<accession>A0A9D3W8Y9</accession>
<proteinExistence type="predicted"/>
<evidence type="ECO:0000259" key="3">
    <source>
        <dbReference type="Pfam" id="PF12697"/>
    </source>
</evidence>
<keyword evidence="1" id="KW-0378">Hydrolase</keyword>
<dbReference type="Gene3D" id="3.40.50.1820">
    <property type="entry name" value="alpha/beta hydrolase"/>
    <property type="match status" value="1"/>
</dbReference>
<dbReference type="GO" id="GO:0009696">
    <property type="term" value="P:salicylic acid metabolic process"/>
    <property type="evidence" value="ECO:0007669"/>
    <property type="project" value="TreeGrafter"/>
</dbReference>
<organism evidence="4 5">
    <name type="scientific">Gossypium stocksii</name>
    <dbReference type="NCBI Taxonomy" id="47602"/>
    <lineage>
        <taxon>Eukaryota</taxon>
        <taxon>Viridiplantae</taxon>
        <taxon>Streptophyta</taxon>
        <taxon>Embryophyta</taxon>
        <taxon>Tracheophyta</taxon>
        <taxon>Spermatophyta</taxon>
        <taxon>Magnoliopsida</taxon>
        <taxon>eudicotyledons</taxon>
        <taxon>Gunneridae</taxon>
        <taxon>Pentapetalae</taxon>
        <taxon>rosids</taxon>
        <taxon>malvids</taxon>
        <taxon>Malvales</taxon>
        <taxon>Malvaceae</taxon>
        <taxon>Malvoideae</taxon>
        <taxon>Gossypium</taxon>
    </lineage>
</organism>
<dbReference type="InterPro" id="IPR000073">
    <property type="entry name" value="AB_hydrolase_1"/>
</dbReference>
<dbReference type="FunFam" id="3.40.50.1820:FF:000025">
    <property type="entry name" value="putative methylesterase 11, chloroplastic"/>
    <property type="match status" value="1"/>
</dbReference>
<dbReference type="SUPFAM" id="SSF53474">
    <property type="entry name" value="alpha/beta-Hydrolases"/>
    <property type="match status" value="1"/>
</dbReference>
<keyword evidence="2" id="KW-0472">Membrane</keyword>
<gene>
    <name evidence="4" type="ORF">J1N35_008852</name>
</gene>
<feature type="transmembrane region" description="Helical" evidence="2">
    <location>
        <begin position="79"/>
        <end position="100"/>
    </location>
</feature>
<keyword evidence="2" id="KW-0812">Transmembrane</keyword>
<dbReference type="OrthoDB" id="1263307at2759"/>
<dbReference type="Pfam" id="PF12697">
    <property type="entry name" value="Abhydrolase_6"/>
    <property type="match status" value="1"/>
</dbReference>
<dbReference type="EMBL" id="JAIQCV010000003">
    <property type="protein sequence ID" value="KAH1115474.1"/>
    <property type="molecule type" value="Genomic_DNA"/>
</dbReference>
<comment type="caution">
    <text evidence="4">The sequence shown here is derived from an EMBL/GenBank/DDBJ whole genome shotgun (WGS) entry which is preliminary data.</text>
</comment>
<dbReference type="AlphaFoldDB" id="A0A9D3W8Y9"/>
<dbReference type="Proteomes" id="UP000828251">
    <property type="component" value="Unassembled WGS sequence"/>
</dbReference>
<protein>
    <recommendedName>
        <fullName evidence="3">AB hydrolase-1 domain-containing protein</fullName>
    </recommendedName>
</protein>
<dbReference type="PANTHER" id="PTHR10992:SF1010">
    <property type="entry name" value="METHYLESTERASE 17-LIKE"/>
    <property type="match status" value="1"/>
</dbReference>
<dbReference type="InterPro" id="IPR045889">
    <property type="entry name" value="MES/HNL"/>
</dbReference>
<keyword evidence="5" id="KW-1185">Reference proteome</keyword>
<keyword evidence="2" id="KW-1133">Transmembrane helix</keyword>
<evidence type="ECO:0000313" key="5">
    <source>
        <dbReference type="Proteomes" id="UP000828251"/>
    </source>
</evidence>
<dbReference type="GO" id="GO:0080031">
    <property type="term" value="F:methyl salicylate esterase activity"/>
    <property type="evidence" value="ECO:0007669"/>
    <property type="project" value="TreeGrafter"/>
</dbReference>
<evidence type="ECO:0000256" key="2">
    <source>
        <dbReference type="SAM" id="Phobius"/>
    </source>
</evidence>
<dbReference type="GO" id="GO:0080032">
    <property type="term" value="F:methyl jasmonate esterase activity"/>
    <property type="evidence" value="ECO:0007669"/>
    <property type="project" value="TreeGrafter"/>
</dbReference>
<dbReference type="InterPro" id="IPR029058">
    <property type="entry name" value="AB_hydrolase_fold"/>
</dbReference>
<dbReference type="GO" id="GO:0009694">
    <property type="term" value="P:jasmonic acid metabolic process"/>
    <property type="evidence" value="ECO:0007669"/>
    <property type="project" value="TreeGrafter"/>
</dbReference>
<feature type="domain" description="AB hydrolase-1" evidence="3">
    <location>
        <begin position="10"/>
        <end position="247"/>
    </location>
</feature>
<name>A0A9D3W8Y9_9ROSI</name>
<dbReference type="PANTHER" id="PTHR10992">
    <property type="entry name" value="METHYLESTERASE FAMILY MEMBER"/>
    <property type="match status" value="1"/>
</dbReference>
<sequence length="268" mass="29972">MSDSTEKLHFVMVHGFGHGAWCWYKIRSLLEASDYKVSCIDLKGSGMDPSDPNTIFSFEDYNKPLIDLLSNLPHNEKVILVQLVILVGHSAGGMSLTYAIHRFSKKIRMAIYVAATMLKHGFVTPQDYEHGDPDLSIYGDVCKMTYGLGADQPPTSMIIKEDFQRKILYHLSPIEDSTLAAMLVRAGPLRAFVGVQFREGGDADSVPRVFIKTLQDRVLKQEQQEAMLKRWPPALVFALESDHSPFFCMPTLLFAFLLKAVASIKAAT</sequence>
<evidence type="ECO:0000313" key="4">
    <source>
        <dbReference type="EMBL" id="KAH1115474.1"/>
    </source>
</evidence>
<evidence type="ECO:0000256" key="1">
    <source>
        <dbReference type="ARBA" id="ARBA00022801"/>
    </source>
</evidence>
<dbReference type="GO" id="GO:0080030">
    <property type="term" value="F:methyl indole-3-acetate esterase activity"/>
    <property type="evidence" value="ECO:0007669"/>
    <property type="project" value="TreeGrafter"/>
</dbReference>
<reference evidence="4 5" key="1">
    <citation type="journal article" date="2021" name="Plant Biotechnol. J.">
        <title>Multi-omics assisted identification of the key and species-specific regulatory components of drought-tolerant mechanisms in Gossypium stocksii.</title>
        <authorList>
            <person name="Yu D."/>
            <person name="Ke L."/>
            <person name="Zhang D."/>
            <person name="Wu Y."/>
            <person name="Sun Y."/>
            <person name="Mei J."/>
            <person name="Sun J."/>
            <person name="Sun Y."/>
        </authorList>
    </citation>
    <scope>NUCLEOTIDE SEQUENCE [LARGE SCALE GENOMIC DNA]</scope>
    <source>
        <strain evidence="5">cv. E1</strain>
        <tissue evidence="4">Leaf</tissue>
    </source>
</reference>